<dbReference type="Pfam" id="PF25574">
    <property type="entry name" value="TPR_IMB1"/>
    <property type="match status" value="1"/>
</dbReference>
<evidence type="ECO:0000256" key="1">
    <source>
        <dbReference type="ARBA" id="ARBA00004123"/>
    </source>
</evidence>
<dbReference type="AlphaFoldDB" id="A0A139AB11"/>
<dbReference type="GO" id="GO:0005737">
    <property type="term" value="C:cytoplasm"/>
    <property type="evidence" value="ECO:0007669"/>
    <property type="project" value="UniProtKB-SubCell"/>
</dbReference>
<dbReference type="Proteomes" id="UP000070544">
    <property type="component" value="Unassembled WGS sequence"/>
</dbReference>
<comment type="subcellular location">
    <subcellularLocation>
        <location evidence="2">Cytoplasm</location>
    </subcellularLocation>
    <subcellularLocation>
        <location evidence="1">Nucleus</location>
    </subcellularLocation>
</comment>
<evidence type="ECO:0000256" key="3">
    <source>
        <dbReference type="ARBA" id="ARBA00022448"/>
    </source>
</evidence>
<dbReference type="GO" id="GO:0008139">
    <property type="term" value="F:nuclear localization sequence binding"/>
    <property type="evidence" value="ECO:0007669"/>
    <property type="project" value="EnsemblFungi"/>
</dbReference>
<dbReference type="EMBL" id="KQ965776">
    <property type="protein sequence ID" value="KXS13655.1"/>
    <property type="molecule type" value="Genomic_DNA"/>
</dbReference>
<name>A0A139AB11_GONPJ</name>
<dbReference type="GO" id="GO:0006406">
    <property type="term" value="P:mRNA export from nucleus"/>
    <property type="evidence" value="ECO:0007669"/>
    <property type="project" value="EnsemblFungi"/>
</dbReference>
<evidence type="ECO:0000313" key="11">
    <source>
        <dbReference type="EMBL" id="KXS13655.1"/>
    </source>
</evidence>
<keyword evidence="7" id="KW-0539">Nucleus</keyword>
<evidence type="ECO:0000256" key="7">
    <source>
        <dbReference type="ARBA" id="ARBA00023242"/>
    </source>
</evidence>
<dbReference type="Pfam" id="PF25780">
    <property type="entry name" value="TPR_IPO5"/>
    <property type="match status" value="1"/>
</dbReference>
<sequence length="1102" mass="122438">MAHTFSLHALTPEAIAQLAALLVRISSSDANTRTPAENEFNQALLDGSQAPLVITGLANLCRTHSDPTYRSLACILLRRVAFKRAAYVQTTGSSEEEVSQWMAIGDDARSYTERQLLDSLAGESDIAVRRKVNDTISDLARHILEKGGVWPELQQVVAAATKSSEAGHRESGFKVLGTTPELMETEDPVMVRGLIESGLTDSDSHVRLAALHTAVEFYNNSTDDVRKHSSHLITRMLETLPIWYSAGDDDSLGTAFQSLLDLNSHFKGLRAVLPNLVEFCVTLCKNQDNSFETRQMAVELLTSVAEEEPAMVRKVANFAAGIVPVLLEWLQDLEEEEAWHTSDDNYYSEEPSADAAEEYLDRLSRSLGGKSVLPVTFAAIPALLSSNEWNKRHAGLIAISSIGEGCKKIMSQELQNILNLVLPHLRDPHPRVRYAACQAVGQMCNDFAPDLQSKYHAVILPQLIPTMDDTKNPRVQAHAAAALVNFAEEATEDDVAPYLDDVVVRLMGLLASPKKYVQEQALTTLATVADSAEKQFAKFYAQIMPLLLNALRQGVGKEYRLFRGKAMECASLIALAVGKDLFQAHAAEFCQLLVEIQNSITDSDDPQGQYLITTWARVCRVIGDDFTPYLAIVMPPLLKSASLKPDFTVLEGDEDPTEHFSEEDGWEFVKVQNQNIGVRTSVLEEKATAIEMLVCYARDLKGRFHHYVEQSLELSLPLLKFYFHEDIRHTAAVLLPHLIECVKDANYSGCSNHLADMWERISSKLIDSINTDPDPAFIATLYQSFHDCIEELNMKCLNPKMMEDFTTATRLKLEEYIERSTLREDQRNTDDHDDELEEALQGEEDEESDLLSDLSRTLHIIFKLHSSEFLPYFDALVPVIAKFDQSPDSANRQWALCTFDDMVQFTGPDSWEYHELVLPSFAKGLTDSDAEVQQAASYGIGVAAEFGGPAYAEMCAGALGPLFTLVNAKKSRDEENIMATENAVAAVAKICKFNNSKFDVNQVIPQWFATLPIVQEDTEAPLVYTYLMDLVDASHPGVADVPKLLRVFSEALAAEILEEGVANRMSNMLKMALGMCQRDVVEALWASLTVEQRTSLQKYGLA</sequence>
<protein>
    <submittedName>
        <fullName evidence="11">Importin subunit beta-3</fullName>
    </submittedName>
</protein>
<dbReference type="InterPro" id="IPR040122">
    <property type="entry name" value="Importin_beta"/>
</dbReference>
<feature type="region of interest" description="Disordered" evidence="9">
    <location>
        <begin position="822"/>
        <end position="848"/>
    </location>
</feature>
<evidence type="ECO:0000313" key="12">
    <source>
        <dbReference type="Proteomes" id="UP000070544"/>
    </source>
</evidence>
<dbReference type="InterPro" id="IPR034085">
    <property type="entry name" value="TOG"/>
</dbReference>
<evidence type="ECO:0000256" key="4">
    <source>
        <dbReference type="ARBA" id="ARBA00022490"/>
    </source>
</evidence>
<dbReference type="Pfam" id="PF18829">
    <property type="entry name" value="Importin_rep_6"/>
    <property type="match status" value="1"/>
</dbReference>
<dbReference type="InterPro" id="IPR021133">
    <property type="entry name" value="HEAT_type_2"/>
</dbReference>
<keyword evidence="12" id="KW-1185">Reference proteome</keyword>
<evidence type="ECO:0000256" key="9">
    <source>
        <dbReference type="SAM" id="MobiDB-lite"/>
    </source>
</evidence>
<accession>A0A139AB11</accession>
<keyword evidence="5" id="KW-0677">Repeat</keyword>
<dbReference type="SMART" id="SM01349">
    <property type="entry name" value="TOG"/>
    <property type="match status" value="1"/>
</dbReference>
<keyword evidence="4" id="KW-0963">Cytoplasm</keyword>
<dbReference type="OrthoDB" id="543373at2759"/>
<dbReference type="InterPro" id="IPR058584">
    <property type="entry name" value="IMB1_TNPO1-like_TPR"/>
</dbReference>
<feature type="domain" description="TOG" evidence="10">
    <location>
        <begin position="366"/>
        <end position="606"/>
    </location>
</feature>
<evidence type="ECO:0000256" key="6">
    <source>
        <dbReference type="ARBA" id="ARBA00022927"/>
    </source>
</evidence>
<dbReference type="PROSITE" id="PS50077">
    <property type="entry name" value="HEAT_REPEAT"/>
    <property type="match status" value="1"/>
</dbReference>
<evidence type="ECO:0000256" key="5">
    <source>
        <dbReference type="ARBA" id="ARBA00022737"/>
    </source>
</evidence>
<dbReference type="GO" id="GO:0007088">
    <property type="term" value="P:regulation of mitotic nuclear division"/>
    <property type="evidence" value="ECO:0007669"/>
    <property type="project" value="EnsemblFungi"/>
</dbReference>
<feature type="repeat" description="HEAT" evidence="8">
    <location>
        <begin position="417"/>
        <end position="455"/>
    </location>
</feature>
<proteinExistence type="predicted"/>
<feature type="compositionally biased region" description="Acidic residues" evidence="9">
    <location>
        <begin position="831"/>
        <end position="848"/>
    </location>
</feature>
<dbReference type="InterPro" id="IPR041653">
    <property type="entry name" value="Importin_rep_4"/>
</dbReference>
<evidence type="ECO:0000259" key="10">
    <source>
        <dbReference type="SMART" id="SM01349"/>
    </source>
</evidence>
<dbReference type="SUPFAM" id="SSF48371">
    <property type="entry name" value="ARM repeat"/>
    <property type="match status" value="2"/>
</dbReference>
<dbReference type="InterPro" id="IPR011989">
    <property type="entry name" value="ARM-like"/>
</dbReference>
<keyword evidence="3" id="KW-0813">Transport</keyword>
<dbReference type="GO" id="GO:0060188">
    <property type="term" value="P:regulation of protein desumoylation"/>
    <property type="evidence" value="ECO:0007669"/>
    <property type="project" value="EnsemblFungi"/>
</dbReference>
<dbReference type="InterPro" id="IPR016024">
    <property type="entry name" value="ARM-type_fold"/>
</dbReference>
<dbReference type="PANTHER" id="PTHR10527">
    <property type="entry name" value="IMPORTIN BETA"/>
    <property type="match status" value="1"/>
</dbReference>
<organism evidence="11 12">
    <name type="scientific">Gonapodya prolifera (strain JEL478)</name>
    <name type="common">Monoblepharis prolifera</name>
    <dbReference type="NCBI Taxonomy" id="1344416"/>
    <lineage>
        <taxon>Eukaryota</taxon>
        <taxon>Fungi</taxon>
        <taxon>Fungi incertae sedis</taxon>
        <taxon>Chytridiomycota</taxon>
        <taxon>Chytridiomycota incertae sedis</taxon>
        <taxon>Monoblepharidomycetes</taxon>
        <taxon>Monoblepharidales</taxon>
        <taxon>Gonapodyaceae</taxon>
        <taxon>Gonapodya</taxon>
    </lineage>
</organism>
<gene>
    <name evidence="11" type="ORF">M427DRAFT_100371</name>
</gene>
<dbReference type="Pfam" id="PF13513">
    <property type="entry name" value="HEAT_EZ"/>
    <property type="match status" value="1"/>
</dbReference>
<dbReference type="InterPro" id="IPR041389">
    <property type="entry name" value="Importin_rep_6"/>
</dbReference>
<evidence type="ECO:0000256" key="2">
    <source>
        <dbReference type="ARBA" id="ARBA00004496"/>
    </source>
</evidence>
<keyword evidence="6" id="KW-0653">Protein transport</keyword>
<dbReference type="InterPro" id="IPR057672">
    <property type="entry name" value="TPR_IPO4/5"/>
</dbReference>
<dbReference type="Gene3D" id="1.25.10.10">
    <property type="entry name" value="Leucine-rich Repeat Variant"/>
    <property type="match status" value="1"/>
</dbReference>
<dbReference type="GO" id="GO:0034399">
    <property type="term" value="C:nuclear periphery"/>
    <property type="evidence" value="ECO:0007669"/>
    <property type="project" value="EnsemblFungi"/>
</dbReference>
<dbReference type="GO" id="GO:0061608">
    <property type="term" value="F:nuclear import signal receptor activity"/>
    <property type="evidence" value="ECO:0007669"/>
    <property type="project" value="EnsemblFungi"/>
</dbReference>
<reference evidence="11 12" key="1">
    <citation type="journal article" date="2015" name="Genome Biol. Evol.">
        <title>Phylogenomic analyses indicate that early fungi evolved digesting cell walls of algal ancestors of land plants.</title>
        <authorList>
            <person name="Chang Y."/>
            <person name="Wang S."/>
            <person name="Sekimoto S."/>
            <person name="Aerts A.L."/>
            <person name="Choi C."/>
            <person name="Clum A."/>
            <person name="LaButti K.M."/>
            <person name="Lindquist E.A."/>
            <person name="Yee Ngan C."/>
            <person name="Ohm R.A."/>
            <person name="Salamov A.A."/>
            <person name="Grigoriev I.V."/>
            <person name="Spatafora J.W."/>
            <person name="Berbee M.L."/>
        </authorList>
    </citation>
    <scope>NUCLEOTIDE SEQUENCE [LARGE SCALE GENOMIC DNA]</scope>
    <source>
        <strain evidence="11 12">JEL478</strain>
    </source>
</reference>
<evidence type="ECO:0000256" key="8">
    <source>
        <dbReference type="PROSITE-ProRule" id="PRU00103"/>
    </source>
</evidence>
<dbReference type="GO" id="GO:0006606">
    <property type="term" value="P:protein import into nucleus"/>
    <property type="evidence" value="ECO:0007669"/>
    <property type="project" value="EnsemblFungi"/>
</dbReference>
<dbReference type="STRING" id="1344416.A0A139AB11"/>
<dbReference type="Pfam" id="PF18808">
    <property type="entry name" value="Importin_rep_4"/>
    <property type="match status" value="1"/>
</dbReference>
<dbReference type="OMA" id="PKRFVQE"/>